<evidence type="ECO:0000313" key="2">
    <source>
        <dbReference type="EMBL" id="WAH36619.1"/>
    </source>
</evidence>
<keyword evidence="3" id="KW-1185">Reference proteome</keyword>
<accession>A0ABY6Z164</accession>
<keyword evidence="1" id="KW-1133">Transmembrane helix</keyword>
<protein>
    <submittedName>
        <fullName evidence="2">Uncharacterized protein</fullName>
    </submittedName>
</protein>
<evidence type="ECO:0000313" key="3">
    <source>
        <dbReference type="Proteomes" id="UP001164803"/>
    </source>
</evidence>
<dbReference type="Proteomes" id="UP001164803">
    <property type="component" value="Chromosome"/>
</dbReference>
<dbReference type="EMBL" id="CP104064">
    <property type="protein sequence ID" value="WAH36619.1"/>
    <property type="molecule type" value="Genomic_DNA"/>
</dbReference>
<reference evidence="2" key="1">
    <citation type="submission" date="2022-08" db="EMBL/GenBank/DDBJ databases">
        <title>Alicyclobacillus dauci DSM2870, complete genome.</title>
        <authorList>
            <person name="Wang Q."/>
            <person name="Cai R."/>
            <person name="Wang Z."/>
        </authorList>
    </citation>
    <scope>NUCLEOTIDE SEQUENCE</scope>
    <source>
        <strain evidence="2">DSM 28700</strain>
    </source>
</reference>
<proteinExistence type="predicted"/>
<keyword evidence="1" id="KW-0812">Transmembrane</keyword>
<feature type="transmembrane region" description="Helical" evidence="1">
    <location>
        <begin position="12"/>
        <end position="32"/>
    </location>
</feature>
<keyword evidence="1" id="KW-0472">Membrane</keyword>
<evidence type="ECO:0000256" key="1">
    <source>
        <dbReference type="SAM" id="Phobius"/>
    </source>
</evidence>
<organism evidence="2 3">
    <name type="scientific">Alicyclobacillus dauci</name>
    <dbReference type="NCBI Taxonomy" id="1475485"/>
    <lineage>
        <taxon>Bacteria</taxon>
        <taxon>Bacillati</taxon>
        <taxon>Bacillota</taxon>
        <taxon>Bacilli</taxon>
        <taxon>Bacillales</taxon>
        <taxon>Alicyclobacillaceae</taxon>
        <taxon>Alicyclobacillus</taxon>
    </lineage>
</organism>
<sequence>MDQTHGPHGNIVAIVGGAVAIIAAVGTMAMKVEVCKQNLIKRRALDHLFQ</sequence>
<name>A0ABY6Z164_9BACL</name>
<gene>
    <name evidence="2" type="ORF">NZD86_20960</name>
</gene>
<dbReference type="RefSeq" id="WP_268043976.1">
    <property type="nucleotide sequence ID" value="NZ_CP104064.1"/>
</dbReference>